<dbReference type="AlphaFoldDB" id="K4A3S6"/>
<dbReference type="Proteomes" id="UP000004995">
    <property type="component" value="Unassembled WGS sequence"/>
</dbReference>
<evidence type="ECO:0000313" key="2">
    <source>
        <dbReference type="Proteomes" id="UP000004995"/>
    </source>
</evidence>
<name>K4A3S6_SETIT</name>
<keyword evidence="2" id="KW-1185">Reference proteome</keyword>
<reference evidence="2" key="1">
    <citation type="journal article" date="2012" name="Nat. Biotechnol.">
        <title>Reference genome sequence of the model plant Setaria.</title>
        <authorList>
            <person name="Bennetzen J.L."/>
            <person name="Schmutz J."/>
            <person name="Wang H."/>
            <person name="Percifield R."/>
            <person name="Hawkins J."/>
            <person name="Pontaroli A.C."/>
            <person name="Estep M."/>
            <person name="Feng L."/>
            <person name="Vaughn J.N."/>
            <person name="Grimwood J."/>
            <person name="Jenkins J."/>
            <person name="Barry K."/>
            <person name="Lindquist E."/>
            <person name="Hellsten U."/>
            <person name="Deshpande S."/>
            <person name="Wang X."/>
            <person name="Wu X."/>
            <person name="Mitros T."/>
            <person name="Triplett J."/>
            <person name="Yang X."/>
            <person name="Ye C.Y."/>
            <person name="Mauro-Herrera M."/>
            <person name="Wang L."/>
            <person name="Li P."/>
            <person name="Sharma M."/>
            <person name="Sharma R."/>
            <person name="Ronald P.C."/>
            <person name="Panaud O."/>
            <person name="Kellogg E.A."/>
            <person name="Brutnell T.P."/>
            <person name="Doust A.N."/>
            <person name="Tuskan G.A."/>
            <person name="Rokhsar D."/>
            <person name="Devos K.M."/>
        </authorList>
    </citation>
    <scope>NUCLEOTIDE SEQUENCE [LARGE SCALE GENOMIC DNA]</scope>
    <source>
        <strain evidence="2">cv. Yugu1</strain>
    </source>
</reference>
<dbReference type="Gramene" id="KQL26334">
    <property type="protein sequence ID" value="KQL26334"/>
    <property type="gene ID" value="SETIT_033529mg"/>
</dbReference>
<dbReference type="EMBL" id="AGNK02001299">
    <property type="status" value="NOT_ANNOTATED_CDS"/>
    <property type="molecule type" value="Genomic_DNA"/>
</dbReference>
<sequence length="34" mass="3836">MCKGLHEPGGEYLSLVDRVRAYLNGLKLSLKFKV</sequence>
<protein>
    <submittedName>
        <fullName evidence="1">Uncharacterized protein</fullName>
    </submittedName>
</protein>
<dbReference type="InParanoid" id="K4A3S6"/>
<proteinExistence type="predicted"/>
<accession>K4A3S6</accession>
<evidence type="ECO:0000313" key="1">
    <source>
        <dbReference type="EnsemblPlants" id="KQL26334"/>
    </source>
</evidence>
<reference evidence="1" key="2">
    <citation type="submission" date="2018-08" db="UniProtKB">
        <authorList>
            <consortium name="EnsemblPlants"/>
        </authorList>
    </citation>
    <scope>IDENTIFICATION</scope>
    <source>
        <strain evidence="1">Yugu1</strain>
    </source>
</reference>
<dbReference type="HOGENOM" id="CLU_3377914_0_0_1"/>
<organism evidence="1 2">
    <name type="scientific">Setaria italica</name>
    <name type="common">Foxtail millet</name>
    <name type="synonym">Panicum italicum</name>
    <dbReference type="NCBI Taxonomy" id="4555"/>
    <lineage>
        <taxon>Eukaryota</taxon>
        <taxon>Viridiplantae</taxon>
        <taxon>Streptophyta</taxon>
        <taxon>Embryophyta</taxon>
        <taxon>Tracheophyta</taxon>
        <taxon>Spermatophyta</taxon>
        <taxon>Magnoliopsida</taxon>
        <taxon>Liliopsida</taxon>
        <taxon>Poales</taxon>
        <taxon>Poaceae</taxon>
        <taxon>PACMAD clade</taxon>
        <taxon>Panicoideae</taxon>
        <taxon>Panicodae</taxon>
        <taxon>Paniceae</taxon>
        <taxon>Cenchrinae</taxon>
        <taxon>Setaria</taxon>
    </lineage>
</organism>
<dbReference type="EnsemblPlants" id="KQL26334">
    <property type="protein sequence ID" value="KQL26334"/>
    <property type="gene ID" value="SETIT_033529mg"/>
</dbReference>